<sequence length="186" mass="21160">MGTIKSKFKRTKSGRRAKPVKLPESSSARKTVDPRLPFNNYRQIFSIRNAWKTVARSLEDTAKDHLIRFLARCPNYKESFSGIGNLNTEEEMRESLEFETHAVNLFGLFDDVISNLENVDAALSDIHDAAQSSLMSEALVKDMEETFYETLRTVLDDRFTDALKENYTLLYSFITTEIQKACGATG</sequence>
<evidence type="ECO:0000256" key="4">
    <source>
        <dbReference type="RuleBase" id="RU000356"/>
    </source>
</evidence>
<dbReference type="PANTHER" id="PTHR46458:SF5">
    <property type="entry name" value="GLOBIN FAMILY PROFILE DOMAIN-CONTAINING PROTEIN"/>
    <property type="match status" value="1"/>
</dbReference>
<evidence type="ECO:0000313" key="7">
    <source>
        <dbReference type="EMBL" id="KAK3093094.1"/>
    </source>
</evidence>
<dbReference type="SUPFAM" id="SSF46458">
    <property type="entry name" value="Globin-like"/>
    <property type="match status" value="1"/>
</dbReference>
<dbReference type="InterPro" id="IPR000971">
    <property type="entry name" value="Globin"/>
</dbReference>
<protein>
    <recommendedName>
        <fullName evidence="6">Globin domain-containing protein</fullName>
    </recommendedName>
</protein>
<dbReference type="InterPro" id="IPR009050">
    <property type="entry name" value="Globin-like_sf"/>
</dbReference>
<dbReference type="Gene3D" id="1.10.490.10">
    <property type="entry name" value="Globins"/>
    <property type="match status" value="1"/>
</dbReference>
<dbReference type="PANTHER" id="PTHR46458">
    <property type="entry name" value="BLR2807 PROTEIN"/>
    <property type="match status" value="1"/>
</dbReference>
<keyword evidence="2" id="KW-0479">Metal-binding</keyword>
<proteinExistence type="inferred from homology"/>
<dbReference type="GO" id="GO:0005344">
    <property type="term" value="F:oxygen carrier activity"/>
    <property type="evidence" value="ECO:0007669"/>
    <property type="project" value="UniProtKB-KW"/>
</dbReference>
<comment type="similarity">
    <text evidence="4">Belongs to the globin family.</text>
</comment>
<keyword evidence="4" id="KW-0813">Transport</keyword>
<dbReference type="InterPro" id="IPR050532">
    <property type="entry name" value="Globin-like_OT"/>
</dbReference>
<dbReference type="GO" id="GO:0019825">
    <property type="term" value="F:oxygen binding"/>
    <property type="evidence" value="ECO:0007669"/>
    <property type="project" value="InterPro"/>
</dbReference>
<comment type="caution">
    <text evidence="7">The sequence shown here is derived from an EMBL/GenBank/DDBJ whole genome shotgun (WGS) entry which is preliminary data.</text>
</comment>
<evidence type="ECO:0000256" key="2">
    <source>
        <dbReference type="ARBA" id="ARBA00022723"/>
    </source>
</evidence>
<evidence type="ECO:0000256" key="1">
    <source>
        <dbReference type="ARBA" id="ARBA00022617"/>
    </source>
</evidence>
<name>A0AA88XVZ3_PINIB</name>
<feature type="compositionally biased region" description="Basic residues" evidence="5">
    <location>
        <begin position="1"/>
        <end position="19"/>
    </location>
</feature>
<evidence type="ECO:0000256" key="5">
    <source>
        <dbReference type="SAM" id="MobiDB-lite"/>
    </source>
</evidence>
<dbReference type="Proteomes" id="UP001186944">
    <property type="component" value="Unassembled WGS sequence"/>
</dbReference>
<dbReference type="InterPro" id="IPR012292">
    <property type="entry name" value="Globin/Proto"/>
</dbReference>
<dbReference type="EMBL" id="VSWD01000009">
    <property type="protein sequence ID" value="KAK3093094.1"/>
    <property type="molecule type" value="Genomic_DNA"/>
</dbReference>
<organism evidence="7 8">
    <name type="scientific">Pinctada imbricata</name>
    <name type="common">Atlantic pearl-oyster</name>
    <name type="synonym">Pinctada martensii</name>
    <dbReference type="NCBI Taxonomy" id="66713"/>
    <lineage>
        <taxon>Eukaryota</taxon>
        <taxon>Metazoa</taxon>
        <taxon>Spiralia</taxon>
        <taxon>Lophotrochozoa</taxon>
        <taxon>Mollusca</taxon>
        <taxon>Bivalvia</taxon>
        <taxon>Autobranchia</taxon>
        <taxon>Pteriomorphia</taxon>
        <taxon>Pterioida</taxon>
        <taxon>Pterioidea</taxon>
        <taxon>Pteriidae</taxon>
        <taxon>Pinctada</taxon>
    </lineage>
</organism>
<dbReference type="PROSITE" id="PS01033">
    <property type="entry name" value="GLOBIN"/>
    <property type="match status" value="1"/>
</dbReference>
<keyword evidence="1 4" id="KW-0349">Heme</keyword>
<evidence type="ECO:0000256" key="3">
    <source>
        <dbReference type="ARBA" id="ARBA00023004"/>
    </source>
</evidence>
<dbReference type="AlphaFoldDB" id="A0AA88XVZ3"/>
<keyword evidence="4" id="KW-0561">Oxygen transport</keyword>
<feature type="region of interest" description="Disordered" evidence="5">
    <location>
        <begin position="1"/>
        <end position="31"/>
    </location>
</feature>
<dbReference type="Pfam" id="PF00042">
    <property type="entry name" value="Globin"/>
    <property type="match status" value="1"/>
</dbReference>
<reference evidence="7" key="1">
    <citation type="submission" date="2019-08" db="EMBL/GenBank/DDBJ databases">
        <title>The improved chromosome-level genome for the pearl oyster Pinctada fucata martensii using PacBio sequencing and Hi-C.</title>
        <authorList>
            <person name="Zheng Z."/>
        </authorList>
    </citation>
    <scope>NUCLEOTIDE SEQUENCE</scope>
    <source>
        <strain evidence="7">ZZ-2019</strain>
        <tissue evidence="7">Adductor muscle</tissue>
    </source>
</reference>
<feature type="domain" description="Globin" evidence="6">
    <location>
        <begin position="37"/>
        <end position="183"/>
    </location>
</feature>
<keyword evidence="8" id="KW-1185">Reference proteome</keyword>
<gene>
    <name evidence="7" type="ORF">FSP39_010999</name>
</gene>
<evidence type="ECO:0000313" key="8">
    <source>
        <dbReference type="Proteomes" id="UP001186944"/>
    </source>
</evidence>
<dbReference type="GO" id="GO:0020037">
    <property type="term" value="F:heme binding"/>
    <property type="evidence" value="ECO:0007669"/>
    <property type="project" value="InterPro"/>
</dbReference>
<accession>A0AA88XVZ3</accession>
<evidence type="ECO:0000259" key="6">
    <source>
        <dbReference type="PROSITE" id="PS01033"/>
    </source>
</evidence>
<keyword evidence="3" id="KW-0408">Iron</keyword>
<dbReference type="GO" id="GO:0046872">
    <property type="term" value="F:metal ion binding"/>
    <property type="evidence" value="ECO:0007669"/>
    <property type="project" value="UniProtKB-KW"/>
</dbReference>